<dbReference type="GO" id="GO:0019752">
    <property type="term" value="P:carboxylic acid metabolic process"/>
    <property type="evidence" value="ECO:0007669"/>
    <property type="project" value="UniProtKB-ARBA"/>
</dbReference>
<evidence type="ECO:0000313" key="6">
    <source>
        <dbReference type="Proteomes" id="UP000315648"/>
    </source>
</evidence>
<comment type="similarity">
    <text evidence="1">Belongs to the FAH family.</text>
</comment>
<accession>A0A556QMS4</accession>
<dbReference type="GO" id="GO:0046872">
    <property type="term" value="F:metal ion binding"/>
    <property type="evidence" value="ECO:0007669"/>
    <property type="project" value="UniProtKB-KW"/>
</dbReference>
<dbReference type="InterPro" id="IPR036663">
    <property type="entry name" value="Fumarylacetoacetase_C_sf"/>
</dbReference>
<proteinExistence type="inferred from homology"/>
<dbReference type="FunFam" id="3.90.850.10:FF:000002">
    <property type="entry name" value="2-hydroxyhepta-2,4-diene-1,7-dioate isomerase"/>
    <property type="match status" value="1"/>
</dbReference>
<dbReference type="Gene3D" id="3.90.850.10">
    <property type="entry name" value="Fumarylacetoacetase-like, C-terminal domain"/>
    <property type="match status" value="1"/>
</dbReference>
<sequence length="266" mass="28076">MKIIRHLTAEGPGWAALQADGSARVIEGDMLGAWSVTERVVAVGELLAPVEPVTIFGIGLNYRKHAEQLGLALVERPLVFMKSGNTVQRPGGVIEIPRTLASEAVDYEGELAVVIGKRCKNATRENALSFVLGYTVANDVSARDWQFKLGGGQFCQGKSFDTFCPLGPVLVTVDELGDAGALKLETAVNGVVRQEGSTADLIFDVRELIVFLSASKTLLPGTVILTGTPGGAGHTMKPPVYLQTGDVVSVTIEGIGTLTNAVTEES</sequence>
<dbReference type="AlphaFoldDB" id="A0A556QMS4"/>
<dbReference type="Proteomes" id="UP000315648">
    <property type="component" value="Unassembled WGS sequence"/>
</dbReference>
<dbReference type="SUPFAM" id="SSF56529">
    <property type="entry name" value="FAH"/>
    <property type="match status" value="1"/>
</dbReference>
<dbReference type="PANTHER" id="PTHR11820:SF112">
    <property type="entry name" value="FUMARYLACETOACETATE HYDROLASE FAMILY PROTEIN (AFU_ORTHOLOGUE AFUA_1G02370)-RELATED"/>
    <property type="match status" value="1"/>
</dbReference>
<feature type="domain" description="Fumarylacetoacetase-like C-terminal" evidence="3">
    <location>
        <begin position="54"/>
        <end position="262"/>
    </location>
</feature>
<dbReference type="InterPro" id="IPR011234">
    <property type="entry name" value="Fumarylacetoacetase-like_C"/>
</dbReference>
<evidence type="ECO:0000259" key="3">
    <source>
        <dbReference type="Pfam" id="PF01557"/>
    </source>
</evidence>
<dbReference type="OrthoDB" id="9805307at2"/>
<keyword evidence="2" id="KW-0479">Metal-binding</keyword>
<evidence type="ECO:0000256" key="2">
    <source>
        <dbReference type="ARBA" id="ARBA00022723"/>
    </source>
</evidence>
<evidence type="ECO:0000313" key="5">
    <source>
        <dbReference type="EMBL" id="TSJ77935.1"/>
    </source>
</evidence>
<comment type="caution">
    <text evidence="5">The sequence shown here is derived from an EMBL/GenBank/DDBJ whole genome shotgun (WGS) entry which is preliminary data.</text>
</comment>
<reference evidence="5 6" key="1">
    <citation type="submission" date="2019-07" db="EMBL/GenBank/DDBJ databases">
        <title>Description of 53C-WASEF.</title>
        <authorList>
            <person name="Pitt A."/>
            <person name="Hahn M.W."/>
        </authorList>
    </citation>
    <scope>NUCLEOTIDE SEQUENCE [LARGE SCALE GENOMIC DNA]</scope>
    <source>
        <strain evidence="5 6">53C-WASEF</strain>
    </source>
</reference>
<dbReference type="PANTHER" id="PTHR11820">
    <property type="entry name" value="ACYLPYRUVASE"/>
    <property type="match status" value="1"/>
</dbReference>
<dbReference type="RefSeq" id="WP_144228276.1">
    <property type="nucleotide sequence ID" value="NZ_CBCRVV010000001.1"/>
</dbReference>
<evidence type="ECO:0000256" key="1">
    <source>
        <dbReference type="ARBA" id="ARBA00010211"/>
    </source>
</evidence>
<dbReference type="Pfam" id="PF01557">
    <property type="entry name" value="FAA_hydrolase"/>
    <property type="match status" value="1"/>
</dbReference>
<gene>
    <name evidence="5" type="ORF">FPL22_01085</name>
</gene>
<evidence type="ECO:0000259" key="4">
    <source>
        <dbReference type="Pfam" id="PF10370"/>
    </source>
</evidence>
<name>A0A556QMS4_9BACT</name>
<dbReference type="GO" id="GO:0016853">
    <property type="term" value="F:isomerase activity"/>
    <property type="evidence" value="ECO:0007669"/>
    <property type="project" value="UniProtKB-ARBA"/>
</dbReference>
<keyword evidence="6" id="KW-1185">Reference proteome</keyword>
<protein>
    <submittedName>
        <fullName evidence="5">DUF2437 domain-containing protein</fullName>
    </submittedName>
</protein>
<dbReference type="Pfam" id="PF10370">
    <property type="entry name" value="Rv2993c-like_N"/>
    <property type="match status" value="1"/>
</dbReference>
<feature type="domain" description="Rv2993c-like N-terminal" evidence="4">
    <location>
        <begin position="1"/>
        <end position="49"/>
    </location>
</feature>
<organism evidence="5 6">
    <name type="scientific">Rariglobus hedericola</name>
    <dbReference type="NCBI Taxonomy" id="2597822"/>
    <lineage>
        <taxon>Bacteria</taxon>
        <taxon>Pseudomonadati</taxon>
        <taxon>Verrucomicrobiota</taxon>
        <taxon>Opitutia</taxon>
        <taxon>Opitutales</taxon>
        <taxon>Opitutaceae</taxon>
        <taxon>Rariglobus</taxon>
    </lineage>
</organism>
<dbReference type="InterPro" id="IPR018833">
    <property type="entry name" value="Rv2993c-like_N"/>
</dbReference>
<dbReference type="EMBL" id="VMBG01000001">
    <property type="protein sequence ID" value="TSJ77935.1"/>
    <property type="molecule type" value="Genomic_DNA"/>
</dbReference>